<dbReference type="InterPro" id="IPR011611">
    <property type="entry name" value="PfkB_dom"/>
</dbReference>
<dbReference type="SUPFAM" id="SSF53613">
    <property type="entry name" value="Ribokinase-like"/>
    <property type="match status" value="1"/>
</dbReference>
<dbReference type="GO" id="GO:0005829">
    <property type="term" value="C:cytosol"/>
    <property type="evidence" value="ECO:0007669"/>
    <property type="project" value="TreeGrafter"/>
</dbReference>
<feature type="domain" description="Carbohydrate kinase PfkB" evidence="1">
    <location>
        <begin position="24"/>
        <end position="322"/>
    </location>
</feature>
<accession>A0A8J4HEE2</accession>
<dbReference type="Pfam" id="PF00294">
    <property type="entry name" value="PfkB"/>
    <property type="match status" value="1"/>
</dbReference>
<organism evidence="2">
    <name type="scientific">Acidicaldus sp</name>
    <dbReference type="NCBI Taxonomy" id="1872105"/>
    <lineage>
        <taxon>Bacteria</taxon>
        <taxon>Pseudomonadati</taxon>
        <taxon>Pseudomonadota</taxon>
        <taxon>Alphaproteobacteria</taxon>
        <taxon>Acetobacterales</taxon>
        <taxon>Acetobacteraceae</taxon>
        <taxon>Acidicaldus</taxon>
    </lineage>
</organism>
<comment type="caution">
    <text evidence="2">The sequence shown here is derived from an EMBL/GenBank/DDBJ whole genome shotgun (WGS) entry which is preliminary data.</text>
</comment>
<dbReference type="PANTHER" id="PTHR46969:SF1">
    <property type="entry name" value="BIFUNCTIONAL PROTEIN HLDE"/>
    <property type="match status" value="1"/>
</dbReference>
<protein>
    <recommendedName>
        <fullName evidence="1">Carbohydrate kinase PfkB domain-containing protein</fullName>
    </recommendedName>
</protein>
<dbReference type="InterPro" id="IPR029056">
    <property type="entry name" value="Ribokinase-like"/>
</dbReference>
<dbReference type="EMBL" id="DTQM01000198">
    <property type="protein sequence ID" value="HGC43600.1"/>
    <property type="molecule type" value="Genomic_DNA"/>
</dbReference>
<dbReference type="PANTHER" id="PTHR46969">
    <property type="entry name" value="BIFUNCTIONAL PROTEIN HLDE"/>
    <property type="match status" value="1"/>
</dbReference>
<dbReference type="GO" id="GO:0033786">
    <property type="term" value="F:heptose-1-phosphate adenylyltransferase activity"/>
    <property type="evidence" value="ECO:0007669"/>
    <property type="project" value="TreeGrafter"/>
</dbReference>
<gene>
    <name evidence="2" type="ORF">ENY07_10335</name>
</gene>
<dbReference type="GO" id="GO:0033785">
    <property type="term" value="F:heptose 7-phosphate kinase activity"/>
    <property type="evidence" value="ECO:0007669"/>
    <property type="project" value="TreeGrafter"/>
</dbReference>
<evidence type="ECO:0000313" key="2">
    <source>
        <dbReference type="EMBL" id="HGC43600.1"/>
    </source>
</evidence>
<name>A0A8J4HEE2_9PROT</name>
<evidence type="ECO:0000259" key="1">
    <source>
        <dbReference type="Pfam" id="PF00294"/>
    </source>
</evidence>
<sequence>MDPSEPPPASHPDLAEAVPRLARASVLVVGDAMLDRYVHGRVERISPEAPVPVLGIEREIVQPGGAANVVRNLTALGAAVAFVSVVGDDQTGSELTGLIGGQPGVEPWLLVQGGRTTTRKTRFLAHGRHLLRADREQTDAIEPRLALRLLRIAGDAMAATSATVLSDYGKGVLAGETASKLVAAARGMGRQVLVDPSSADCGRFAGADLILPTARELAAATGLPSETDDEITRAAQHLAACHRFGAVMVLRSEIGISLIGPQLARHWRLPEDERQDLFGVTDAVLATLAAARASGVGLAEAGALAALAAEIVARHPGTAVARPDDLLARLAVAPLEPHPSETPSPTL</sequence>
<dbReference type="AlphaFoldDB" id="A0A8J4HEE2"/>
<reference evidence="2" key="1">
    <citation type="journal article" date="2020" name="mSystems">
        <title>Genome- and Community-Level Interaction Insights into Carbon Utilization and Element Cycling Functions of Hydrothermarchaeota in Hydrothermal Sediment.</title>
        <authorList>
            <person name="Zhou Z."/>
            <person name="Liu Y."/>
            <person name="Xu W."/>
            <person name="Pan J."/>
            <person name="Luo Z.H."/>
            <person name="Li M."/>
        </authorList>
    </citation>
    <scope>NUCLEOTIDE SEQUENCE</scope>
    <source>
        <strain evidence="2">SpSt-997</strain>
    </source>
</reference>
<proteinExistence type="predicted"/>
<dbReference type="Gene3D" id="3.40.1190.20">
    <property type="match status" value="1"/>
</dbReference>